<protein>
    <submittedName>
        <fullName evidence="1">Uncharacterized protein</fullName>
    </submittedName>
</protein>
<sequence>MEILLVAKDTNDDGTPSTVAGAVVHGVAVVELNVESIYEILSCGFPDGSEGKERVKPVMLPADTPASIVASSLPYVVHHGDNRHKCIGTW</sequence>
<reference evidence="1 2" key="1">
    <citation type="journal article" date="2023" name="Plants (Basel)">
        <title>Bridging the Gap: Combining Genomics and Transcriptomics Approaches to Understand Stylosanthes scabra, an Orphan Legume from the Brazilian Caatinga.</title>
        <authorList>
            <person name="Ferreira-Neto J.R.C."/>
            <person name="da Silva M.D."/>
            <person name="Binneck E."/>
            <person name="de Melo N.F."/>
            <person name="da Silva R.H."/>
            <person name="de Melo A.L.T.M."/>
            <person name="Pandolfi V."/>
            <person name="Bustamante F.O."/>
            <person name="Brasileiro-Vidal A.C."/>
            <person name="Benko-Iseppon A.M."/>
        </authorList>
    </citation>
    <scope>NUCLEOTIDE SEQUENCE [LARGE SCALE GENOMIC DNA]</scope>
    <source>
        <tissue evidence="1">Leaves</tissue>
    </source>
</reference>
<accession>A0ABU6TGE2</accession>
<keyword evidence="2" id="KW-1185">Reference proteome</keyword>
<evidence type="ECO:0000313" key="2">
    <source>
        <dbReference type="Proteomes" id="UP001341840"/>
    </source>
</evidence>
<comment type="caution">
    <text evidence="1">The sequence shown here is derived from an EMBL/GenBank/DDBJ whole genome shotgun (WGS) entry which is preliminary data.</text>
</comment>
<dbReference type="EMBL" id="JASCZI010090920">
    <property type="protein sequence ID" value="MED6147801.1"/>
    <property type="molecule type" value="Genomic_DNA"/>
</dbReference>
<evidence type="ECO:0000313" key="1">
    <source>
        <dbReference type="EMBL" id="MED6147801.1"/>
    </source>
</evidence>
<proteinExistence type="predicted"/>
<name>A0ABU6TGE2_9FABA</name>
<organism evidence="1 2">
    <name type="scientific">Stylosanthes scabra</name>
    <dbReference type="NCBI Taxonomy" id="79078"/>
    <lineage>
        <taxon>Eukaryota</taxon>
        <taxon>Viridiplantae</taxon>
        <taxon>Streptophyta</taxon>
        <taxon>Embryophyta</taxon>
        <taxon>Tracheophyta</taxon>
        <taxon>Spermatophyta</taxon>
        <taxon>Magnoliopsida</taxon>
        <taxon>eudicotyledons</taxon>
        <taxon>Gunneridae</taxon>
        <taxon>Pentapetalae</taxon>
        <taxon>rosids</taxon>
        <taxon>fabids</taxon>
        <taxon>Fabales</taxon>
        <taxon>Fabaceae</taxon>
        <taxon>Papilionoideae</taxon>
        <taxon>50 kb inversion clade</taxon>
        <taxon>dalbergioids sensu lato</taxon>
        <taxon>Dalbergieae</taxon>
        <taxon>Pterocarpus clade</taxon>
        <taxon>Stylosanthes</taxon>
    </lineage>
</organism>
<dbReference type="Proteomes" id="UP001341840">
    <property type="component" value="Unassembled WGS sequence"/>
</dbReference>
<gene>
    <name evidence="1" type="ORF">PIB30_047121</name>
</gene>